<evidence type="ECO:0000313" key="1">
    <source>
        <dbReference type="EMBL" id="TNN32032.1"/>
    </source>
</evidence>
<dbReference type="EMBL" id="SRLO01002972">
    <property type="protein sequence ID" value="TNN32032.1"/>
    <property type="molecule type" value="Genomic_DNA"/>
</dbReference>
<protein>
    <submittedName>
        <fullName evidence="1">Uncharacterized protein</fullName>
    </submittedName>
</protein>
<dbReference type="AlphaFoldDB" id="A0A4Z2EUV0"/>
<evidence type="ECO:0000313" key="2">
    <source>
        <dbReference type="Proteomes" id="UP000314294"/>
    </source>
</evidence>
<sequence length="72" mass="7994">MDQPQLFRSNWGFSALLKGTSTCSLRWRSNPVPAGRDEDVMSKALDLDQALVQALVQALALNQITSNRLLVH</sequence>
<accession>A0A4Z2EUV0</accession>
<name>A0A4Z2EUV0_9TELE</name>
<dbReference type="Proteomes" id="UP000314294">
    <property type="component" value="Unassembled WGS sequence"/>
</dbReference>
<reference evidence="1 2" key="1">
    <citation type="submission" date="2019-03" db="EMBL/GenBank/DDBJ databases">
        <title>First draft genome of Liparis tanakae, snailfish: a comprehensive survey of snailfish specific genes.</title>
        <authorList>
            <person name="Kim W."/>
            <person name="Song I."/>
            <person name="Jeong J.-H."/>
            <person name="Kim D."/>
            <person name="Kim S."/>
            <person name="Ryu S."/>
            <person name="Song J.Y."/>
            <person name="Lee S.K."/>
        </authorList>
    </citation>
    <scope>NUCLEOTIDE SEQUENCE [LARGE SCALE GENOMIC DNA]</scope>
    <source>
        <tissue evidence="1">Muscle</tissue>
    </source>
</reference>
<comment type="caution">
    <text evidence="1">The sequence shown here is derived from an EMBL/GenBank/DDBJ whole genome shotgun (WGS) entry which is preliminary data.</text>
</comment>
<organism evidence="1 2">
    <name type="scientific">Liparis tanakae</name>
    <name type="common">Tanaka's snailfish</name>
    <dbReference type="NCBI Taxonomy" id="230148"/>
    <lineage>
        <taxon>Eukaryota</taxon>
        <taxon>Metazoa</taxon>
        <taxon>Chordata</taxon>
        <taxon>Craniata</taxon>
        <taxon>Vertebrata</taxon>
        <taxon>Euteleostomi</taxon>
        <taxon>Actinopterygii</taxon>
        <taxon>Neopterygii</taxon>
        <taxon>Teleostei</taxon>
        <taxon>Neoteleostei</taxon>
        <taxon>Acanthomorphata</taxon>
        <taxon>Eupercaria</taxon>
        <taxon>Perciformes</taxon>
        <taxon>Cottioidei</taxon>
        <taxon>Cottales</taxon>
        <taxon>Liparidae</taxon>
        <taxon>Liparis</taxon>
    </lineage>
</organism>
<gene>
    <name evidence="1" type="ORF">EYF80_057811</name>
</gene>
<keyword evidence="2" id="KW-1185">Reference proteome</keyword>
<proteinExistence type="predicted"/>